<dbReference type="GO" id="GO:0000423">
    <property type="term" value="P:mitophagy"/>
    <property type="evidence" value="ECO:0000318"/>
    <property type="project" value="GO_Central"/>
</dbReference>
<sequence length="619" mass="72987">ARWNHIENLDVFFRRVYKYYINHGLTYMILNYVFELMQFLFIILFTTFLITCVDYPVLFGDKLPSGHTGDSHKVTIPDAVRPLGQCVNRFTTSIICFLVIAFTSWAMRLIRIIWNLSHFIEIKSFYSEALKISTSELQNITWQEVQNRMMKYQLEHQMCIHKEQLSELDITHRISRFTNYLVAMVNKDIIPVRLTVPLIGQRLFFTKGYLYNLEAILFWAPGSPFDNDWHLRPDYKKANKRQELAEQLSTRIFYFALLNIVLSPIIFIWQILFSFFSYAEIIRRDPGRLGIRRWSLYSRHYLRHFNELDHDLNLRLGRAYKPASKYMNIFYSHLLALIAKNIAFFAGAMLAVLLALTIYDEFLLTVEHVLTAVTVLGVIITSCRTLIPNEQDVQCPHKAMKSILCHIHYMPDDWKTQAHTVTIREEFSTLFQYKLSFYLEELLSPLITPFVLLYALRTKSLTIIDFFRQFTIEVEGVGDVCSFAEMDIKRHGDPKWLSSNNPERNQQSTARDGKMELSLINFQMKNPEWKPNPETSQYISKLKEQGNDYLLQLYCTSIFDKLLLYYKKFKSIHIRAISFYSNIRKCKLFFTATFTLKFIVFGMVTYVNNATLLTSQHFF</sequence>
<feature type="transmembrane region" description="Helical" evidence="10">
    <location>
        <begin position="588"/>
        <end position="607"/>
    </location>
</feature>
<keyword evidence="5 10" id="KW-0812">Transmembrane</keyword>
<name>B3RT56_TRIAD</name>
<dbReference type="GO" id="GO:0000407">
    <property type="term" value="C:phagophore assembly site"/>
    <property type="evidence" value="ECO:0000318"/>
    <property type="project" value="GO_Central"/>
</dbReference>
<keyword evidence="4 10" id="KW-0813">Transport</keyword>
<evidence type="ECO:0000256" key="10">
    <source>
        <dbReference type="RuleBase" id="RU364027"/>
    </source>
</evidence>
<dbReference type="GO" id="GO:0006869">
    <property type="term" value="P:lipid transport"/>
    <property type="evidence" value="ECO:0007669"/>
    <property type="project" value="UniProtKB-KW"/>
</dbReference>
<keyword evidence="7 10" id="KW-0072">Autophagy</keyword>
<dbReference type="Pfam" id="PF04109">
    <property type="entry name" value="ATG9"/>
    <property type="match status" value="1"/>
</dbReference>
<dbReference type="OMA" id="IPTGECV"/>
<dbReference type="RefSeq" id="XP_002111161.1">
    <property type="nucleotide sequence ID" value="XM_002111125.1"/>
</dbReference>
<feature type="transmembrane region" description="Helical" evidence="10">
    <location>
        <begin position="330"/>
        <end position="356"/>
    </location>
</feature>
<feature type="transmembrane region" description="Helical" evidence="10">
    <location>
        <begin position="368"/>
        <end position="387"/>
    </location>
</feature>
<dbReference type="AlphaFoldDB" id="B3RT56"/>
<organism evidence="11 12">
    <name type="scientific">Trichoplax adhaerens</name>
    <name type="common">Trichoplax reptans</name>
    <dbReference type="NCBI Taxonomy" id="10228"/>
    <lineage>
        <taxon>Eukaryota</taxon>
        <taxon>Metazoa</taxon>
        <taxon>Placozoa</taxon>
        <taxon>Uniplacotomia</taxon>
        <taxon>Trichoplacea</taxon>
        <taxon>Trichoplacidae</taxon>
        <taxon>Trichoplax</taxon>
    </lineage>
</organism>
<dbReference type="InterPro" id="IPR007241">
    <property type="entry name" value="Autophagy-rel_prot_9"/>
</dbReference>
<evidence type="ECO:0000256" key="5">
    <source>
        <dbReference type="ARBA" id="ARBA00022692"/>
    </source>
</evidence>
<keyword evidence="9 10" id="KW-0472">Membrane</keyword>
<comment type="caution">
    <text evidence="10">Lacks conserved residue(s) required for the propagation of feature annotation.</text>
</comment>
<comment type="similarity">
    <text evidence="2 10">Belongs to the ATG9 family.</text>
</comment>
<evidence type="ECO:0000256" key="4">
    <source>
        <dbReference type="ARBA" id="ARBA00022448"/>
    </source>
</evidence>
<reference evidence="11 12" key="1">
    <citation type="journal article" date="2008" name="Nature">
        <title>The Trichoplax genome and the nature of placozoans.</title>
        <authorList>
            <person name="Srivastava M."/>
            <person name="Begovic E."/>
            <person name="Chapman J."/>
            <person name="Putnam N.H."/>
            <person name="Hellsten U."/>
            <person name="Kawashima T."/>
            <person name="Kuo A."/>
            <person name="Mitros T."/>
            <person name="Salamov A."/>
            <person name="Carpenter M.L."/>
            <person name="Signorovitch A.Y."/>
            <person name="Moreno M.A."/>
            <person name="Kamm K."/>
            <person name="Grimwood J."/>
            <person name="Schmutz J."/>
            <person name="Shapiro H."/>
            <person name="Grigoriev I.V."/>
            <person name="Buss L.W."/>
            <person name="Schierwater B."/>
            <person name="Dellaporta S.L."/>
            <person name="Rokhsar D.S."/>
        </authorList>
    </citation>
    <scope>NUCLEOTIDE SEQUENCE [LARGE SCALE GENOMIC DNA]</scope>
    <source>
        <strain evidence="11 12">Grell-BS-1999</strain>
    </source>
</reference>
<evidence type="ECO:0000313" key="11">
    <source>
        <dbReference type="EMBL" id="EDV27165.1"/>
    </source>
</evidence>
<evidence type="ECO:0000256" key="3">
    <source>
        <dbReference type="ARBA" id="ARBA00018074"/>
    </source>
</evidence>
<evidence type="ECO:0000313" key="12">
    <source>
        <dbReference type="Proteomes" id="UP000009022"/>
    </source>
</evidence>
<dbReference type="EMBL" id="DS985243">
    <property type="protein sequence ID" value="EDV27165.1"/>
    <property type="molecule type" value="Genomic_DNA"/>
</dbReference>
<accession>B3RT56</accession>
<feature type="transmembrane region" description="Helical" evidence="10">
    <location>
        <begin position="90"/>
        <end position="110"/>
    </location>
</feature>
<dbReference type="InParanoid" id="B3RT56"/>
<dbReference type="GO" id="GO:0005776">
    <property type="term" value="C:autophagosome"/>
    <property type="evidence" value="ECO:0000318"/>
    <property type="project" value="GO_Central"/>
</dbReference>
<evidence type="ECO:0000256" key="8">
    <source>
        <dbReference type="ARBA" id="ARBA00023055"/>
    </source>
</evidence>
<comment type="subcellular location">
    <subcellularLocation>
        <location evidence="1 10">Preautophagosomal structure membrane</location>
        <topology evidence="1 10">Multi-pass membrane protein</topology>
    </subcellularLocation>
</comment>
<keyword evidence="8 10" id="KW-0445">Lipid transport</keyword>
<evidence type="ECO:0000256" key="6">
    <source>
        <dbReference type="ARBA" id="ARBA00022989"/>
    </source>
</evidence>
<dbReference type="HOGENOM" id="CLU_006200_2_2_1"/>
<feature type="transmembrane region" description="Helical" evidence="10">
    <location>
        <begin position="24"/>
        <end position="50"/>
    </location>
</feature>
<dbReference type="PANTHER" id="PTHR13038">
    <property type="entry name" value="APG9 AUTOPHAGY 9"/>
    <property type="match status" value="1"/>
</dbReference>
<dbReference type="Proteomes" id="UP000009022">
    <property type="component" value="Unassembled WGS sequence"/>
</dbReference>
<dbReference type="GO" id="GO:0034045">
    <property type="term" value="C:phagophore assembly site membrane"/>
    <property type="evidence" value="ECO:0007669"/>
    <property type="project" value="UniProtKB-SubCell"/>
</dbReference>
<evidence type="ECO:0000256" key="2">
    <source>
        <dbReference type="ARBA" id="ARBA00006185"/>
    </source>
</evidence>
<feature type="transmembrane region" description="Helical" evidence="10">
    <location>
        <begin position="252"/>
        <end position="276"/>
    </location>
</feature>
<keyword evidence="6 10" id="KW-1133">Transmembrane helix</keyword>
<protein>
    <recommendedName>
        <fullName evidence="3 10">Autophagy-related protein 9</fullName>
    </recommendedName>
</protein>
<dbReference type="GO" id="GO:0061709">
    <property type="term" value="P:reticulophagy"/>
    <property type="evidence" value="ECO:0000318"/>
    <property type="project" value="GO_Central"/>
</dbReference>
<comment type="function">
    <text evidence="10">Phospholipid scramblase involved in autophagy. Cycles between the preautophagosomal structure/phagophore assembly site (PAS) and the cytoplasmic vesicle pool and supplies membrane for the growing autophagosome. Lipid scramblase activity plays a key role in preautophagosomal structure/phagophore assembly by distributing the phospholipids that arrive through ATG2 from the cytoplasmic to the luminal leaflet of the bilayer, thereby driving autophagosomal membrane expansion.</text>
</comment>
<evidence type="ECO:0000256" key="1">
    <source>
        <dbReference type="ARBA" id="ARBA00004511"/>
    </source>
</evidence>
<dbReference type="CTD" id="6751848"/>
<dbReference type="eggNOG" id="KOG2173">
    <property type="taxonomic scope" value="Eukaryota"/>
</dbReference>
<dbReference type="OrthoDB" id="2020634at2759"/>
<dbReference type="KEGG" id="tad:TRIADDRAFT_22278"/>
<dbReference type="GeneID" id="6751848"/>
<dbReference type="GO" id="GO:0034497">
    <property type="term" value="P:protein localization to phagophore assembly site"/>
    <property type="evidence" value="ECO:0000318"/>
    <property type="project" value="GO_Central"/>
</dbReference>
<proteinExistence type="inferred from homology"/>
<dbReference type="STRING" id="10228.B3RT56"/>
<evidence type="ECO:0000256" key="9">
    <source>
        <dbReference type="ARBA" id="ARBA00023136"/>
    </source>
</evidence>
<feature type="non-terminal residue" evidence="11">
    <location>
        <position position="1"/>
    </location>
</feature>
<evidence type="ECO:0000256" key="7">
    <source>
        <dbReference type="ARBA" id="ARBA00023006"/>
    </source>
</evidence>
<gene>
    <name evidence="11" type="ORF">TRIADDRAFT_22278</name>
</gene>
<dbReference type="FunCoup" id="B3RT56">
    <property type="interactions" value="1902"/>
</dbReference>
<feature type="transmembrane region" description="Helical" evidence="10">
    <location>
        <begin position="435"/>
        <end position="456"/>
    </location>
</feature>
<keyword evidence="12" id="KW-1185">Reference proteome</keyword>
<dbReference type="PhylomeDB" id="B3RT56"/>
<dbReference type="GO" id="GO:0034727">
    <property type="term" value="P:piecemeal microautophagy of the nucleus"/>
    <property type="evidence" value="ECO:0000318"/>
    <property type="project" value="GO_Central"/>
</dbReference>
<dbReference type="PANTHER" id="PTHR13038:SF10">
    <property type="entry name" value="AUTOPHAGY-RELATED PROTEIN 9"/>
    <property type="match status" value="1"/>
</dbReference>